<feature type="region of interest" description="Disordered" evidence="4">
    <location>
        <begin position="712"/>
        <end position="761"/>
    </location>
</feature>
<feature type="domain" description="DUF7077" evidence="7">
    <location>
        <begin position="1059"/>
        <end position="1187"/>
    </location>
</feature>
<feature type="region of interest" description="Disordered" evidence="4">
    <location>
        <begin position="1114"/>
        <end position="1134"/>
    </location>
</feature>
<name>A0A8K0NJ24_9HYPO</name>
<feature type="region of interest" description="Disordered" evidence="4">
    <location>
        <begin position="61"/>
        <end position="118"/>
    </location>
</feature>
<dbReference type="PANTHER" id="PTHR13251">
    <property type="entry name" value="EPILEPSY HOLOPROSENCEPHALY CANDIDATE 1/TMEM1"/>
    <property type="match status" value="1"/>
</dbReference>
<dbReference type="InterPro" id="IPR022233">
    <property type="entry name" value="TRAPPC10/Trs130_C"/>
</dbReference>
<evidence type="ECO:0000256" key="1">
    <source>
        <dbReference type="ARBA" id="ARBA00004555"/>
    </source>
</evidence>
<feature type="compositionally biased region" description="Polar residues" evidence="4">
    <location>
        <begin position="75"/>
        <end position="88"/>
    </location>
</feature>
<comment type="caution">
    <text evidence="8">The sequence shown here is derived from an EMBL/GenBank/DDBJ whole genome shotgun (WGS) entry which is preliminary data.</text>
</comment>
<dbReference type="Pfam" id="PF12584">
    <property type="entry name" value="TRAPPC10"/>
    <property type="match status" value="1"/>
</dbReference>
<accession>A0A8K0NJ24</accession>
<dbReference type="Pfam" id="PF23036">
    <property type="entry name" value="TRAPPC10_1st"/>
    <property type="match status" value="2"/>
</dbReference>
<dbReference type="GO" id="GO:1990071">
    <property type="term" value="C:TRAPPII protein complex"/>
    <property type="evidence" value="ECO:0007669"/>
    <property type="project" value="InterPro"/>
</dbReference>
<gene>
    <name evidence="8" type="ORF">E4U42_003177</name>
</gene>
<feature type="region of interest" description="Disordered" evidence="4">
    <location>
        <begin position="1590"/>
        <end position="1609"/>
    </location>
</feature>
<feature type="compositionally biased region" description="Pro residues" evidence="4">
    <location>
        <begin position="625"/>
        <end position="639"/>
    </location>
</feature>
<feature type="region of interest" description="Disordered" evidence="4">
    <location>
        <begin position="155"/>
        <end position="178"/>
    </location>
</feature>
<dbReference type="Pfam" id="PF24965">
    <property type="entry name" value="TRS130_4HB"/>
    <property type="match status" value="1"/>
</dbReference>
<dbReference type="GO" id="GO:0006891">
    <property type="term" value="P:intra-Golgi vesicle-mediated transport"/>
    <property type="evidence" value="ECO:0007669"/>
    <property type="project" value="TreeGrafter"/>
</dbReference>
<feature type="compositionally biased region" description="Low complexity" evidence="4">
    <location>
        <begin position="206"/>
        <end position="223"/>
    </location>
</feature>
<evidence type="ECO:0000256" key="3">
    <source>
        <dbReference type="ARBA" id="ARBA00023034"/>
    </source>
</evidence>
<dbReference type="InterPro" id="IPR055505">
    <property type="entry name" value="DUF7077"/>
</dbReference>
<dbReference type="InterPro" id="IPR056913">
    <property type="entry name" value="TRAPPC10/Trs130_N"/>
</dbReference>
<keyword evidence="2" id="KW-0813">Transport</keyword>
<feature type="region of interest" description="Disordered" evidence="4">
    <location>
        <begin position="585"/>
        <end position="650"/>
    </location>
</feature>
<proteinExistence type="predicted"/>
<feature type="domain" description="TRAPPC10/Trs130 C-terminal" evidence="5">
    <location>
        <begin position="1411"/>
        <end position="1573"/>
    </location>
</feature>
<evidence type="ECO:0000313" key="8">
    <source>
        <dbReference type="EMBL" id="KAG5926554.1"/>
    </source>
</evidence>
<dbReference type="Pfam" id="PF23274">
    <property type="entry name" value="DUF7077"/>
    <property type="match status" value="1"/>
</dbReference>
<feature type="region of interest" description="Disordered" evidence="4">
    <location>
        <begin position="201"/>
        <end position="247"/>
    </location>
</feature>
<dbReference type="EMBL" id="SRPY01000257">
    <property type="protein sequence ID" value="KAG5926554.1"/>
    <property type="molecule type" value="Genomic_DNA"/>
</dbReference>
<dbReference type="GO" id="GO:0034498">
    <property type="term" value="P:early endosome to Golgi transport"/>
    <property type="evidence" value="ECO:0007669"/>
    <property type="project" value="TreeGrafter"/>
</dbReference>
<dbReference type="PANTHER" id="PTHR13251:SF3">
    <property type="entry name" value="TRAFFICKING PROTEIN PARTICLE COMPLEX SUBUNIT 10"/>
    <property type="match status" value="1"/>
</dbReference>
<organism evidence="8 9">
    <name type="scientific">Claviceps africana</name>
    <dbReference type="NCBI Taxonomy" id="83212"/>
    <lineage>
        <taxon>Eukaryota</taxon>
        <taxon>Fungi</taxon>
        <taxon>Dikarya</taxon>
        <taxon>Ascomycota</taxon>
        <taxon>Pezizomycotina</taxon>
        <taxon>Sordariomycetes</taxon>
        <taxon>Hypocreomycetidae</taxon>
        <taxon>Hypocreales</taxon>
        <taxon>Clavicipitaceae</taxon>
        <taxon>Claviceps</taxon>
    </lineage>
</organism>
<keyword evidence="9" id="KW-1185">Reference proteome</keyword>
<evidence type="ECO:0000259" key="6">
    <source>
        <dbReference type="Pfam" id="PF23036"/>
    </source>
</evidence>
<reference evidence="8" key="1">
    <citation type="journal article" date="2020" name="bioRxiv">
        <title>Whole genome comparisons of ergot fungi reveals the divergence and evolution of species within the genus Claviceps are the result of varying mechanisms driving genome evolution and host range expansion.</title>
        <authorList>
            <person name="Wyka S.A."/>
            <person name="Mondo S.J."/>
            <person name="Liu M."/>
            <person name="Dettman J."/>
            <person name="Nalam V."/>
            <person name="Broders K.D."/>
        </authorList>
    </citation>
    <scope>NUCLEOTIDE SEQUENCE</scope>
    <source>
        <strain evidence="8">CCC 489</strain>
    </source>
</reference>
<feature type="region of interest" description="Disordered" evidence="4">
    <location>
        <begin position="406"/>
        <end position="428"/>
    </location>
</feature>
<feature type="compositionally biased region" description="Basic and acidic residues" evidence="4">
    <location>
        <begin position="90"/>
        <end position="100"/>
    </location>
</feature>
<protein>
    <recommendedName>
        <fullName evidence="10">TMEM1 family protein</fullName>
    </recommendedName>
</protein>
<evidence type="ECO:0000259" key="5">
    <source>
        <dbReference type="Pfam" id="PF12584"/>
    </source>
</evidence>
<dbReference type="InterPro" id="IPR045126">
    <property type="entry name" value="TRAPPC10/Trs130"/>
</dbReference>
<evidence type="ECO:0000259" key="7">
    <source>
        <dbReference type="Pfam" id="PF23274"/>
    </source>
</evidence>
<keyword evidence="3" id="KW-0333">Golgi apparatus</keyword>
<dbReference type="GO" id="GO:0005829">
    <property type="term" value="C:cytosol"/>
    <property type="evidence" value="ECO:0007669"/>
    <property type="project" value="GOC"/>
</dbReference>
<dbReference type="Proteomes" id="UP000811619">
    <property type="component" value="Unassembled WGS sequence"/>
</dbReference>
<feature type="domain" description="TRAPPC10/Trs130 N-terminal" evidence="6">
    <location>
        <begin position="279"/>
        <end position="466"/>
    </location>
</feature>
<dbReference type="OrthoDB" id="10256906at2759"/>
<evidence type="ECO:0000256" key="4">
    <source>
        <dbReference type="SAM" id="MobiDB-lite"/>
    </source>
</evidence>
<evidence type="ECO:0008006" key="10">
    <source>
        <dbReference type="Google" id="ProtNLM"/>
    </source>
</evidence>
<comment type="subcellular location">
    <subcellularLocation>
        <location evidence="1">Golgi apparatus</location>
    </subcellularLocation>
</comment>
<feature type="compositionally biased region" description="Acidic residues" evidence="4">
    <location>
        <begin position="712"/>
        <end position="739"/>
    </location>
</feature>
<sequence>MEQQSSTSKVTVEYFDPHNVYRLLAPGLIPRLPLRNLHWQSHVGPLRSIDALHVNLVRGDAAESTEQGGFKKRPSTSASLDDGFQTQHVGGHDSSSDNAERPNSAIRPAPGTLRRHQIPGIRSTPYLKVLLVRCDDNDSYKNTVRSEIREWIKVQTSPSGSGGSSGNNASTSISKKANNQEKHDAFEWLVVHVVIPNSVAATQPRSTSSKSDGSSADKTSTSSRWRPGSSPLLEKFRSDFNSSSKGAPDRIAQIRIGVNDVPYDQLPRVVPAVPSGYFETEQDAEVAWNDLIGKLKSLILISFDMRVTQYEEDIKEKDSQRSLPGWNFCTFFILKEGLARGFENVGLVEDALVGYDELSVGLDTVIRDQAESGSPEKHGGAMLPYTEDLKRAAKRSLAELLGNASEDEAEDLQKQQSSDDQIDDIPISSSKKPYRDMILANQVSVFDFRCYLFSRQVALLLRLGNASATREELLAKLKDQHKAILHGVAPLAPPMNTDDVAENLGMLSEVCRRTLEFIPSISRVMREDMTSSLLADANEGIGADAQRTTELDPLLWEIMGNQIASFAFTVAQQILAQTTTKALPIPTTTLTDGGDGADNKASIPEPKTTMHPARTSSLHTSASARPPPSTPSFPGPGRQPAPAEQESQSSSFLKLGLEELAAQRAELYLVSRSVLDGLGKSRGWCNGWSDAPLGAGDADMDDMEEIDLDDAAAAADDDDKNDNDDDNDDNDDDDNDDNNDNGTSNTKDKSGGRSRPTTSSTVGIENRVLKTALDNSADYYRLYEILTDKALIHFKVASHNHAVHACEADMAVLKVHLKEYSAATSRFLQATPFFGLSGWTNLELSMLIMYCRCLAELQMDGEYVRAALTLLIKSCSNERMRQRRMPASASGSSTRKSSAMMTTVDLSPIRDVAQRLSSLIMKLPSEVKATLSDFFMDVKLVGSPEYHDGSDSCSLSISLRSLLPEVITLDAAKLRITCIDGGPCREVNFEFTGPSVIVPGKNTISLKTNSNALGSYRINRLVLTSSNLLFHHEQDANQSPARTSDIFRDADVTLFQRAKGLNVQLTSSKHISLGKNNALDLIVTPGWNALKSCELRIRSTTGGLRLLTTEAKLVEEEEEGDESSSPTSFAKPSEPGAVYLGPIAPDARVTVRFPYSVEQDLGDVSVRVEVAYVTEAGELFHLAKSIMIPVSLAVGVNVQDVFKHNALFSRFNIETASSSPLRLLKSELLECELFESSFGCAPSNSVMVFPKQQAALLYKITRKRDANVTALAAGSSSSRTLRLKLYYSVLQREIEDMIQQSVMAGLKDTPLELYSMMTAARVLEETRRGLQAHDLERAALVGQVTTAYLEDVAWARHFRGIGLVPGTKDDAATKLAEFLDGWQKQHPRMAVSGSTACPPVSWENSCSITIPVEIPSLSMVHTADIRIEPSALDRFEGGLRAATVNQVLPATLHLKWTRAWDTDGLPRPDQEFSYEVTAPADSWLLGGRRRGHFVIPGGESPSTMSSTAETETETEMPLLLIPQREGHLPYPTVEIKEVPAAASAAEDRNGGGSGTGMACEVDWKNVGETVRVVSEKRSVTVSLDASGPGGGPLVLGSESMGGRRGRIVA</sequence>
<feature type="compositionally biased region" description="Low complexity" evidence="4">
    <location>
        <begin position="414"/>
        <end position="428"/>
    </location>
</feature>
<feature type="domain" description="TRAPPC10/Trs130 N-terminal" evidence="6">
    <location>
        <begin position="122"/>
        <end position="154"/>
    </location>
</feature>
<evidence type="ECO:0000313" key="9">
    <source>
        <dbReference type="Proteomes" id="UP000811619"/>
    </source>
</evidence>
<evidence type="ECO:0000256" key="2">
    <source>
        <dbReference type="ARBA" id="ARBA00022448"/>
    </source>
</evidence>